<dbReference type="Proteomes" id="UP000632195">
    <property type="component" value="Unassembled WGS sequence"/>
</dbReference>
<evidence type="ECO:0000313" key="1">
    <source>
        <dbReference type="EMBL" id="GGM76616.1"/>
    </source>
</evidence>
<gene>
    <name evidence="1" type="ORF">GCM10007108_13360</name>
</gene>
<dbReference type="EMBL" id="BMNY01000002">
    <property type="protein sequence ID" value="GGM76616.1"/>
    <property type="molecule type" value="Genomic_DNA"/>
</dbReference>
<reference evidence="1" key="2">
    <citation type="submission" date="2022-09" db="EMBL/GenBank/DDBJ databases">
        <authorList>
            <person name="Sun Q."/>
            <person name="Ohkuma M."/>
        </authorList>
    </citation>
    <scope>NUCLEOTIDE SEQUENCE</scope>
    <source>
        <strain evidence="1">JCM 13583</strain>
    </source>
</reference>
<name>A0AA37BRZ7_9ARCH</name>
<comment type="caution">
    <text evidence="1">The sequence shown here is derived from an EMBL/GenBank/DDBJ whole genome shotgun (WGS) entry which is preliminary data.</text>
</comment>
<evidence type="ECO:0000313" key="2">
    <source>
        <dbReference type="Proteomes" id="UP000632195"/>
    </source>
</evidence>
<organism evidence="1 2">
    <name type="scientific">Thermogymnomonas acidicola</name>
    <dbReference type="NCBI Taxonomy" id="399579"/>
    <lineage>
        <taxon>Archaea</taxon>
        <taxon>Methanobacteriati</taxon>
        <taxon>Thermoplasmatota</taxon>
        <taxon>Thermoplasmata</taxon>
        <taxon>Thermoplasmatales</taxon>
        <taxon>Thermogymnomonas</taxon>
    </lineage>
</organism>
<sequence>MVYSPSPLYKGNVYKILGQIGDLVYFLVWSSSLINGRGVSRYYYEW</sequence>
<keyword evidence="2" id="KW-1185">Reference proteome</keyword>
<protein>
    <submittedName>
        <fullName evidence="1">Uncharacterized protein</fullName>
    </submittedName>
</protein>
<proteinExistence type="predicted"/>
<reference evidence="1" key="1">
    <citation type="journal article" date="2014" name="Int. J. Syst. Evol. Microbiol.">
        <title>Complete genome sequence of Corynebacterium casei LMG S-19264T (=DSM 44701T), isolated from a smear-ripened cheese.</title>
        <authorList>
            <consortium name="US DOE Joint Genome Institute (JGI-PGF)"/>
            <person name="Walter F."/>
            <person name="Albersmeier A."/>
            <person name="Kalinowski J."/>
            <person name="Ruckert C."/>
        </authorList>
    </citation>
    <scope>NUCLEOTIDE SEQUENCE</scope>
    <source>
        <strain evidence="1">JCM 13583</strain>
    </source>
</reference>
<dbReference type="AlphaFoldDB" id="A0AA37BRZ7"/>
<accession>A0AA37BRZ7</accession>